<dbReference type="Proteomes" id="UP000067598">
    <property type="component" value="Unassembled WGS sequence"/>
</dbReference>
<evidence type="ECO:0000313" key="3">
    <source>
        <dbReference type="Proteomes" id="UP000067598"/>
    </source>
</evidence>
<accession>A0A109DFK0</accession>
<protein>
    <submittedName>
        <fullName evidence="2">Adenylate cyclase</fullName>
    </submittedName>
</protein>
<reference evidence="2 3" key="1">
    <citation type="journal article" date="2016" name="Microbiology (Mosc.)">
        <title>Comparison of Lactobacillus crispatus isolates from Lactobacillus-dominated vaginal microbiomes with isolates from microbiomes containing bacterial vaginosis-associated bacteria.</title>
        <authorList>
            <person name="Abdelmaksoud A.A."/>
            <person name="Koparde V.N."/>
            <person name="Sheth N.U."/>
            <person name="Serrano M.G."/>
            <person name="Glascock A.L."/>
            <person name="Fettweis J.M."/>
            <person name="Strauss Iii J.F."/>
            <person name="Buck G.A."/>
            <person name="Jefferson K.K."/>
        </authorList>
    </citation>
    <scope>NUCLEOTIDE SEQUENCE [LARGE SCALE GENOMIC DNA]</scope>
    <source>
        <strain evidence="2 3">VMC3</strain>
    </source>
</reference>
<dbReference type="PROSITE" id="PS51707">
    <property type="entry name" value="CYTH"/>
    <property type="match status" value="1"/>
</dbReference>
<dbReference type="InterPro" id="IPR023577">
    <property type="entry name" value="CYTH_domain"/>
</dbReference>
<comment type="caution">
    <text evidence="2">The sequence shown here is derived from an EMBL/GenBank/DDBJ whole genome shotgun (WGS) entry which is preliminary data.</text>
</comment>
<name>A0A109DFK0_9LACO</name>
<evidence type="ECO:0000313" key="2">
    <source>
        <dbReference type="EMBL" id="KWU04554.1"/>
    </source>
</evidence>
<feature type="domain" description="CYTH" evidence="1">
    <location>
        <begin position="4"/>
        <end position="199"/>
    </location>
</feature>
<dbReference type="RefSeq" id="WP_060461725.1">
    <property type="nucleotide sequence ID" value="NZ_AP025162.1"/>
</dbReference>
<sequence>MSKNREIEAKILLNKSVYDQITAAFPIKSDFTQENYYFDTADDLLKNHQISLRIRIYATHAEQTMKVPDPNPVQKNFHEVIEINDELTHAQAKKLVAEKHFKFTGNIGTYLDKHFANDQKKLRLFTWSKTRRILMNGPQNCELTLDATSYPDNYQDFELEIENTNPALIQTVLTKLEQEYDFEQTAANTNQSKIARASAHQK</sequence>
<dbReference type="CDD" id="cd07762">
    <property type="entry name" value="CYTH-like_Pase_1"/>
    <property type="match status" value="1"/>
</dbReference>
<dbReference type="InterPro" id="IPR033469">
    <property type="entry name" value="CYTH-like_dom_sf"/>
</dbReference>
<organism evidence="2 3">
    <name type="scientific">Lactobacillus crispatus</name>
    <dbReference type="NCBI Taxonomy" id="47770"/>
    <lineage>
        <taxon>Bacteria</taxon>
        <taxon>Bacillati</taxon>
        <taxon>Bacillota</taxon>
        <taxon>Bacilli</taxon>
        <taxon>Lactobacillales</taxon>
        <taxon>Lactobacillaceae</taxon>
        <taxon>Lactobacillus</taxon>
    </lineage>
</organism>
<proteinExistence type="predicted"/>
<dbReference type="AlphaFoldDB" id="A0A109DFK0"/>
<dbReference type="Pfam" id="PF01928">
    <property type="entry name" value="CYTH"/>
    <property type="match status" value="1"/>
</dbReference>
<dbReference type="PATRIC" id="fig|47770.28.peg.1878"/>
<dbReference type="SMART" id="SM01118">
    <property type="entry name" value="CYTH"/>
    <property type="match status" value="1"/>
</dbReference>
<dbReference type="Gene3D" id="2.40.320.10">
    <property type="entry name" value="Hypothetical Protein Pfu-838710-001"/>
    <property type="match status" value="1"/>
</dbReference>
<dbReference type="InterPro" id="IPR009195">
    <property type="entry name" value="Uncharacterised_YjbK"/>
</dbReference>
<evidence type="ECO:0000259" key="1">
    <source>
        <dbReference type="PROSITE" id="PS51707"/>
    </source>
</evidence>
<gene>
    <name evidence="2" type="ORF">AEL95_01565</name>
</gene>
<dbReference type="EMBL" id="LJGP01000007">
    <property type="protein sequence ID" value="KWU04554.1"/>
    <property type="molecule type" value="Genomic_DNA"/>
</dbReference>
<dbReference type="SUPFAM" id="SSF55154">
    <property type="entry name" value="CYTH-like phosphatases"/>
    <property type="match status" value="1"/>
</dbReference>